<organism evidence="1 2">
    <name type="scientific">Viridibacillus soli</name>
    <dbReference type="NCBI Taxonomy" id="2798301"/>
    <lineage>
        <taxon>Bacteria</taxon>
        <taxon>Bacillati</taxon>
        <taxon>Bacillota</taxon>
        <taxon>Bacilli</taxon>
        <taxon>Bacillales</taxon>
        <taxon>Caryophanaceae</taxon>
        <taxon>Viridibacillus</taxon>
    </lineage>
</organism>
<dbReference type="RefSeq" id="WP_100796334.1">
    <property type="nucleotide sequence ID" value="NZ_JAEOAH010000013.1"/>
</dbReference>
<sequence length="65" mass="7609">MKQVVHIIRKVDFEKQYVKGLQLEMDYELATLFDALQGEDVKQIELSKGRLSEIHMELEAFHAFA</sequence>
<keyword evidence="2" id="KW-1185">Reference proteome</keyword>
<dbReference type="Proteomes" id="UP000618943">
    <property type="component" value="Unassembled WGS sequence"/>
</dbReference>
<dbReference type="EMBL" id="JAEOAH010000013">
    <property type="protein sequence ID" value="MBK3495413.1"/>
    <property type="molecule type" value="Genomic_DNA"/>
</dbReference>
<proteinExistence type="predicted"/>
<gene>
    <name evidence="1" type="ORF">JFL43_11240</name>
</gene>
<protein>
    <submittedName>
        <fullName evidence="1">Uncharacterized protein</fullName>
    </submittedName>
</protein>
<evidence type="ECO:0000313" key="2">
    <source>
        <dbReference type="Proteomes" id="UP000618943"/>
    </source>
</evidence>
<comment type="caution">
    <text evidence="1">The sequence shown here is derived from an EMBL/GenBank/DDBJ whole genome shotgun (WGS) entry which is preliminary data.</text>
</comment>
<accession>A0ABS1H7L1</accession>
<evidence type="ECO:0000313" key="1">
    <source>
        <dbReference type="EMBL" id="MBK3495413.1"/>
    </source>
</evidence>
<name>A0ABS1H7L1_9BACL</name>
<reference evidence="1 2" key="1">
    <citation type="submission" date="2020-12" db="EMBL/GenBank/DDBJ databases">
        <title>YIM B01967 draft genome.</title>
        <authorList>
            <person name="Yan X."/>
        </authorList>
    </citation>
    <scope>NUCLEOTIDE SEQUENCE [LARGE SCALE GENOMIC DNA]</scope>
    <source>
        <strain evidence="1 2">YIM B01967</strain>
    </source>
</reference>